<evidence type="ECO:0000256" key="4">
    <source>
        <dbReference type="ARBA" id="ARBA00038560"/>
    </source>
</evidence>
<dbReference type="Pfam" id="PF00460">
    <property type="entry name" value="Flg_bb_rod"/>
    <property type="match status" value="1"/>
</dbReference>
<name>A0ABW0MFB1_9BURK</name>
<dbReference type="NCBIfam" id="TIGR03506">
    <property type="entry name" value="FlgEFG_subfam"/>
    <property type="match status" value="1"/>
</dbReference>
<evidence type="ECO:0000256" key="5">
    <source>
        <dbReference type="ARBA" id="ARBA00040228"/>
    </source>
</evidence>
<evidence type="ECO:0000259" key="7">
    <source>
        <dbReference type="Pfam" id="PF00460"/>
    </source>
</evidence>
<evidence type="ECO:0000259" key="8">
    <source>
        <dbReference type="Pfam" id="PF06429"/>
    </source>
</evidence>
<evidence type="ECO:0000256" key="2">
    <source>
        <dbReference type="ARBA" id="ARBA00009677"/>
    </source>
</evidence>
<dbReference type="PANTHER" id="PTHR30435">
    <property type="entry name" value="FLAGELLAR PROTEIN"/>
    <property type="match status" value="1"/>
</dbReference>
<evidence type="ECO:0000259" key="9">
    <source>
        <dbReference type="Pfam" id="PF22692"/>
    </source>
</evidence>
<keyword evidence="3 6" id="KW-0975">Bacterial flagellum</keyword>
<keyword evidence="10" id="KW-0969">Cilium</keyword>
<feature type="domain" description="Flagellar basal body rod protein N-terminal" evidence="7">
    <location>
        <begin position="7"/>
        <end position="35"/>
    </location>
</feature>
<sequence length="244" mass="25523">MDKLIFTAVSGAEHTLRAQQVHANNLANMDTPGFRANLELVTSQQLGAGVNYGYDDVHMARTQADAISTRPGTVRETGRPLDVAINGNGYFAVEFGGNEAYTRAGAIDIGADGALSVAGRPLLGEGGAIVLPPHSAVEIGTDGTISVLAEGATTMQVIDKLRLVTGEGPELTKNEAGLIVSRNGDPLPADANISVRSRALEGSNVSAVEEMVATMALNRSFEMQMKLFQASDKMNEAGNRLLGA</sequence>
<proteinExistence type="inferred from homology"/>
<dbReference type="InterPro" id="IPR037925">
    <property type="entry name" value="FlgE/F/G-like"/>
</dbReference>
<evidence type="ECO:0000256" key="3">
    <source>
        <dbReference type="ARBA" id="ARBA00023143"/>
    </source>
</evidence>
<dbReference type="Pfam" id="PF06429">
    <property type="entry name" value="Flg_bbr_C"/>
    <property type="match status" value="1"/>
</dbReference>
<comment type="subunit">
    <text evidence="4 6">The basal body constitutes a major portion of the flagellar organelle and consists of five rings (E,L,P,S, and M) mounted on a central rod. The rod consists of about 26 subunits of FlgG in the distal portion, and FlgB, FlgC and FlgF are thought to build up the proximal portion of the rod with about 6 subunits each.</text>
</comment>
<organism evidence="10 11">
    <name type="scientific">Massilia suwonensis</name>
    <dbReference type="NCBI Taxonomy" id="648895"/>
    <lineage>
        <taxon>Bacteria</taxon>
        <taxon>Pseudomonadati</taxon>
        <taxon>Pseudomonadota</taxon>
        <taxon>Betaproteobacteria</taxon>
        <taxon>Burkholderiales</taxon>
        <taxon>Oxalobacteraceae</taxon>
        <taxon>Telluria group</taxon>
        <taxon>Massilia</taxon>
    </lineage>
</organism>
<dbReference type="Pfam" id="PF22692">
    <property type="entry name" value="LlgE_F_G_D1"/>
    <property type="match status" value="1"/>
</dbReference>
<evidence type="ECO:0000313" key="10">
    <source>
        <dbReference type="EMBL" id="MFC5476750.1"/>
    </source>
</evidence>
<accession>A0ABW0MFB1</accession>
<dbReference type="PANTHER" id="PTHR30435:SF18">
    <property type="entry name" value="FLAGELLAR BASAL-BODY ROD PROTEIN FLGF"/>
    <property type="match status" value="1"/>
</dbReference>
<dbReference type="InterPro" id="IPR020013">
    <property type="entry name" value="Flagellar_FlgE/F/G"/>
</dbReference>
<dbReference type="SUPFAM" id="SSF117143">
    <property type="entry name" value="Flagellar hook protein flgE"/>
    <property type="match status" value="1"/>
</dbReference>
<comment type="caution">
    <text evidence="10">The sequence shown here is derived from an EMBL/GenBank/DDBJ whole genome shotgun (WGS) entry which is preliminary data.</text>
</comment>
<feature type="domain" description="Flagellar basal-body/hook protein C-terminal" evidence="8">
    <location>
        <begin position="197"/>
        <end position="241"/>
    </location>
</feature>
<evidence type="ECO:0000256" key="6">
    <source>
        <dbReference type="RuleBase" id="RU362116"/>
    </source>
</evidence>
<evidence type="ECO:0000256" key="1">
    <source>
        <dbReference type="ARBA" id="ARBA00004117"/>
    </source>
</evidence>
<keyword evidence="10" id="KW-0966">Cell projection</keyword>
<dbReference type="InterPro" id="IPR001444">
    <property type="entry name" value="Flag_bb_rod_N"/>
</dbReference>
<comment type="similarity">
    <text evidence="2 6">Belongs to the flagella basal body rod proteins family.</text>
</comment>
<reference evidence="11" key="1">
    <citation type="journal article" date="2019" name="Int. J. Syst. Evol. Microbiol.">
        <title>The Global Catalogue of Microorganisms (GCM) 10K type strain sequencing project: providing services to taxonomists for standard genome sequencing and annotation.</title>
        <authorList>
            <consortium name="The Broad Institute Genomics Platform"/>
            <consortium name="The Broad Institute Genome Sequencing Center for Infectious Disease"/>
            <person name="Wu L."/>
            <person name="Ma J."/>
        </authorList>
    </citation>
    <scope>NUCLEOTIDE SEQUENCE [LARGE SCALE GENOMIC DNA]</scope>
    <source>
        <strain evidence="11">CCUG 43111</strain>
    </source>
</reference>
<gene>
    <name evidence="10" type="ORF">ACFPQ5_01010</name>
</gene>
<keyword evidence="11" id="KW-1185">Reference proteome</keyword>
<comment type="subcellular location">
    <subcellularLocation>
        <location evidence="1 6">Bacterial flagellum basal body</location>
    </subcellularLocation>
</comment>
<dbReference type="InterPro" id="IPR053967">
    <property type="entry name" value="LlgE_F_G-like_D1"/>
</dbReference>
<protein>
    <recommendedName>
        <fullName evidence="5 6">Flagellar basal-body rod protein FlgF</fullName>
    </recommendedName>
</protein>
<dbReference type="InterPro" id="IPR010930">
    <property type="entry name" value="Flg_bb/hook_C_dom"/>
</dbReference>
<evidence type="ECO:0000313" key="11">
    <source>
        <dbReference type="Proteomes" id="UP001596101"/>
    </source>
</evidence>
<keyword evidence="10" id="KW-0282">Flagellum</keyword>
<dbReference type="NCBIfam" id="NF009280">
    <property type="entry name" value="PRK12640.1"/>
    <property type="match status" value="1"/>
</dbReference>
<dbReference type="RefSeq" id="WP_379751021.1">
    <property type="nucleotide sequence ID" value="NZ_JBHSMR010000001.1"/>
</dbReference>
<dbReference type="Proteomes" id="UP001596101">
    <property type="component" value="Unassembled WGS sequence"/>
</dbReference>
<dbReference type="EMBL" id="JBHSMR010000001">
    <property type="protein sequence ID" value="MFC5476750.1"/>
    <property type="molecule type" value="Genomic_DNA"/>
</dbReference>
<feature type="domain" description="Flagellar hook protein FlgE/F/G-like D1" evidence="9">
    <location>
        <begin position="84"/>
        <end position="147"/>
    </location>
</feature>